<evidence type="ECO:0000256" key="2">
    <source>
        <dbReference type="ARBA" id="ARBA00023125"/>
    </source>
</evidence>
<evidence type="ECO:0000256" key="1">
    <source>
        <dbReference type="ARBA" id="ARBA00023015"/>
    </source>
</evidence>
<dbReference type="InterPro" id="IPR036390">
    <property type="entry name" value="WH_DNA-bd_sf"/>
</dbReference>
<dbReference type="SMART" id="SM00100">
    <property type="entry name" value="cNMP"/>
    <property type="match status" value="1"/>
</dbReference>
<keyword evidence="7" id="KW-1185">Reference proteome</keyword>
<proteinExistence type="predicted"/>
<dbReference type="FunFam" id="1.10.10.10:FF:000028">
    <property type="entry name" value="Fumarate/nitrate reduction transcriptional regulator Fnr"/>
    <property type="match status" value="1"/>
</dbReference>
<dbReference type="Gene3D" id="2.60.120.10">
    <property type="entry name" value="Jelly Rolls"/>
    <property type="match status" value="1"/>
</dbReference>
<dbReference type="GO" id="GO:0003700">
    <property type="term" value="F:DNA-binding transcription factor activity"/>
    <property type="evidence" value="ECO:0007669"/>
    <property type="project" value="InterPro"/>
</dbReference>
<dbReference type="HOGENOM" id="CLU_075053_0_1_5"/>
<dbReference type="AlphaFoldDB" id="A3U183"/>
<comment type="caution">
    <text evidence="6">The sequence shown here is derived from an EMBL/GenBank/DDBJ whole genome shotgun (WGS) entry which is preliminary data.</text>
</comment>
<feature type="domain" description="Cyclic nucleotide-binding" evidence="4">
    <location>
        <begin position="28"/>
        <end position="78"/>
    </location>
</feature>
<dbReference type="CDD" id="cd00038">
    <property type="entry name" value="CAP_ED"/>
    <property type="match status" value="1"/>
</dbReference>
<dbReference type="InterPro" id="IPR036388">
    <property type="entry name" value="WH-like_DNA-bd_sf"/>
</dbReference>
<evidence type="ECO:0000259" key="4">
    <source>
        <dbReference type="PROSITE" id="PS50042"/>
    </source>
</evidence>
<dbReference type="PROSITE" id="PS00042">
    <property type="entry name" value="HTH_CRP_1"/>
    <property type="match status" value="1"/>
</dbReference>
<dbReference type="GO" id="GO:0003677">
    <property type="term" value="F:DNA binding"/>
    <property type="evidence" value="ECO:0007669"/>
    <property type="project" value="UniProtKB-KW"/>
</dbReference>
<evidence type="ECO:0000313" key="7">
    <source>
        <dbReference type="Proteomes" id="UP000004318"/>
    </source>
</evidence>
<accession>A3U183</accession>
<keyword evidence="2" id="KW-0238">DNA-binding</keyword>
<dbReference type="InterPro" id="IPR018490">
    <property type="entry name" value="cNMP-bd_dom_sf"/>
</dbReference>
<dbReference type="OrthoDB" id="667966at2"/>
<keyword evidence="1" id="KW-0805">Transcription regulation</keyword>
<dbReference type="Pfam" id="PF00027">
    <property type="entry name" value="cNMP_binding"/>
    <property type="match status" value="1"/>
</dbReference>
<dbReference type="InterPro" id="IPR012318">
    <property type="entry name" value="HTH_CRP"/>
</dbReference>
<dbReference type="SUPFAM" id="SSF51206">
    <property type="entry name" value="cAMP-binding domain-like"/>
    <property type="match status" value="1"/>
</dbReference>
<reference evidence="6 7" key="1">
    <citation type="journal article" date="2010" name="J. Bacteriol.">
        <title>Genome sequences of Oceanicola granulosus HTCC2516(T) and Oceanicola batsensis HTCC2597(TDelta).</title>
        <authorList>
            <person name="Thrash J.C."/>
            <person name="Cho J.C."/>
            <person name="Vergin K.L."/>
            <person name="Giovannoni S.J."/>
        </authorList>
    </citation>
    <scope>NUCLEOTIDE SEQUENCE [LARGE SCALE GENOMIC DNA]</scope>
    <source>
        <strain evidence="7">ATCC BAA-863 / DSM 15984 / KCTC 12145 / HTCC2597</strain>
    </source>
</reference>
<dbReference type="PRINTS" id="PR00034">
    <property type="entry name" value="HTHCRP"/>
</dbReference>
<dbReference type="SUPFAM" id="SSF46785">
    <property type="entry name" value="Winged helix' DNA-binding domain"/>
    <property type="match status" value="1"/>
</dbReference>
<name>A3U183_PSEBH</name>
<dbReference type="CDD" id="cd00092">
    <property type="entry name" value="HTH_CRP"/>
    <property type="match status" value="1"/>
</dbReference>
<gene>
    <name evidence="6" type="ORF">OB2597_20616</name>
</gene>
<dbReference type="PROSITE" id="PS51063">
    <property type="entry name" value="HTH_CRP_2"/>
    <property type="match status" value="1"/>
</dbReference>
<sequence length="223" mass="24115">MYVTLSSAFTPATAAPGVVPAPVPAQRRTVSAGAHLFREGDIATNIYEITAGVFRLTRVLDDGRRQVIAFGLPGDIIGFPNGTAHHSDCEAIQAGAVITHRRHALNTLEGDHDTHQRLLHAALREISAMQDHLMMLARKSALEKVASFLVTLSERIGKSREGLTRCALPMSRADIADFLGLTIETVSRTLTRLRKAGVIAFDRAQTVLIKDMDALVSAAQGRD</sequence>
<dbReference type="InterPro" id="IPR018335">
    <property type="entry name" value="Tscrpt_reg_HTH_Crp-type_CS"/>
</dbReference>
<dbReference type="STRING" id="252305.OB2597_20616"/>
<organism evidence="6 7">
    <name type="scientific">Pseudooceanicola batsensis (strain ATCC BAA-863 / DSM 15984 / KCTC 12145 / HTCC2597)</name>
    <name type="common">Oceanicola batsensis</name>
    <dbReference type="NCBI Taxonomy" id="252305"/>
    <lineage>
        <taxon>Bacteria</taxon>
        <taxon>Pseudomonadati</taxon>
        <taxon>Pseudomonadota</taxon>
        <taxon>Alphaproteobacteria</taxon>
        <taxon>Rhodobacterales</taxon>
        <taxon>Paracoccaceae</taxon>
        <taxon>Pseudooceanicola</taxon>
    </lineage>
</organism>
<dbReference type="RefSeq" id="WP_009804066.1">
    <property type="nucleotide sequence ID" value="NZ_AAMO01000009.1"/>
</dbReference>
<dbReference type="Pfam" id="PF13545">
    <property type="entry name" value="HTH_Crp_2"/>
    <property type="match status" value="1"/>
</dbReference>
<keyword evidence="3" id="KW-0804">Transcription</keyword>
<protein>
    <submittedName>
        <fullName evidence="6">FixK2 transcription regulator</fullName>
    </submittedName>
</protein>
<dbReference type="SMART" id="SM00419">
    <property type="entry name" value="HTH_CRP"/>
    <property type="match status" value="1"/>
</dbReference>
<dbReference type="InterPro" id="IPR000595">
    <property type="entry name" value="cNMP-bd_dom"/>
</dbReference>
<feature type="domain" description="HTH crp-type" evidence="5">
    <location>
        <begin position="139"/>
        <end position="213"/>
    </location>
</feature>
<dbReference type="PROSITE" id="PS50042">
    <property type="entry name" value="CNMP_BINDING_3"/>
    <property type="match status" value="1"/>
</dbReference>
<dbReference type="Proteomes" id="UP000004318">
    <property type="component" value="Unassembled WGS sequence"/>
</dbReference>
<evidence type="ECO:0000259" key="5">
    <source>
        <dbReference type="PROSITE" id="PS51063"/>
    </source>
</evidence>
<dbReference type="InterPro" id="IPR014710">
    <property type="entry name" value="RmlC-like_jellyroll"/>
</dbReference>
<evidence type="ECO:0000313" key="6">
    <source>
        <dbReference type="EMBL" id="EAQ02066.1"/>
    </source>
</evidence>
<evidence type="ECO:0000256" key="3">
    <source>
        <dbReference type="ARBA" id="ARBA00023163"/>
    </source>
</evidence>
<dbReference type="Gene3D" id="1.10.10.10">
    <property type="entry name" value="Winged helix-like DNA-binding domain superfamily/Winged helix DNA-binding domain"/>
    <property type="match status" value="1"/>
</dbReference>
<dbReference type="EMBL" id="AAMO01000009">
    <property type="protein sequence ID" value="EAQ02066.1"/>
    <property type="molecule type" value="Genomic_DNA"/>
</dbReference>